<evidence type="ECO:0000256" key="6">
    <source>
        <dbReference type="RuleBase" id="RU363132"/>
    </source>
</evidence>
<dbReference type="Pfam" id="PF02453">
    <property type="entry name" value="Reticulon"/>
    <property type="match status" value="1"/>
</dbReference>
<evidence type="ECO:0000256" key="5">
    <source>
        <dbReference type="ARBA" id="ARBA00023136"/>
    </source>
</evidence>
<feature type="transmembrane region" description="Helical" evidence="6">
    <location>
        <begin position="233"/>
        <end position="250"/>
    </location>
</feature>
<dbReference type="AlphaFoldDB" id="A0A0D1XYI4"/>
<dbReference type="InParanoid" id="A0A0D1XYI4"/>
<keyword evidence="4 6" id="KW-1133">Transmembrane helix</keyword>
<evidence type="ECO:0000256" key="7">
    <source>
        <dbReference type="SAM" id="MobiDB-lite"/>
    </source>
</evidence>
<evidence type="ECO:0000256" key="2">
    <source>
        <dbReference type="ARBA" id="ARBA00022692"/>
    </source>
</evidence>
<dbReference type="STRING" id="253628.A0A0D1XYI4"/>
<keyword evidence="2 6" id="KW-0812">Transmembrane</keyword>
<feature type="region of interest" description="Disordered" evidence="7">
    <location>
        <begin position="1"/>
        <end position="23"/>
    </location>
</feature>
<dbReference type="PROSITE" id="PS50845">
    <property type="entry name" value="RETICULON"/>
    <property type="match status" value="1"/>
</dbReference>
<gene>
    <name evidence="9" type="ORF">PV09_01781</name>
</gene>
<name>A0A0D1XYI4_9PEZI</name>
<dbReference type="Proteomes" id="UP000053259">
    <property type="component" value="Unassembled WGS sequence"/>
</dbReference>
<keyword evidence="3 6" id="KW-0256">Endoplasmic reticulum</keyword>
<evidence type="ECO:0000256" key="3">
    <source>
        <dbReference type="ARBA" id="ARBA00022824"/>
    </source>
</evidence>
<organism evidence="9 10">
    <name type="scientific">Verruconis gallopava</name>
    <dbReference type="NCBI Taxonomy" id="253628"/>
    <lineage>
        <taxon>Eukaryota</taxon>
        <taxon>Fungi</taxon>
        <taxon>Dikarya</taxon>
        <taxon>Ascomycota</taxon>
        <taxon>Pezizomycotina</taxon>
        <taxon>Dothideomycetes</taxon>
        <taxon>Pleosporomycetidae</taxon>
        <taxon>Venturiales</taxon>
        <taxon>Sympoventuriaceae</taxon>
        <taxon>Verruconis</taxon>
    </lineage>
</organism>
<keyword evidence="5 6" id="KW-0472">Membrane</keyword>
<accession>A0A0D1XYI4</accession>
<proteinExistence type="predicted"/>
<feature type="domain" description="Reticulon" evidence="8">
    <location>
        <begin position="128"/>
        <end position="325"/>
    </location>
</feature>
<feature type="transmembrane region" description="Helical" evidence="6">
    <location>
        <begin position="256"/>
        <end position="274"/>
    </location>
</feature>
<dbReference type="InterPro" id="IPR003388">
    <property type="entry name" value="Reticulon"/>
</dbReference>
<reference evidence="9 10" key="1">
    <citation type="submission" date="2015-01" db="EMBL/GenBank/DDBJ databases">
        <title>The Genome Sequence of Ochroconis gallopava CBS43764.</title>
        <authorList>
            <consortium name="The Broad Institute Genomics Platform"/>
            <person name="Cuomo C."/>
            <person name="de Hoog S."/>
            <person name="Gorbushina A."/>
            <person name="Stielow B."/>
            <person name="Teixiera M."/>
            <person name="Abouelleil A."/>
            <person name="Chapman S.B."/>
            <person name="Priest M."/>
            <person name="Young S.K."/>
            <person name="Wortman J."/>
            <person name="Nusbaum C."/>
            <person name="Birren B."/>
        </authorList>
    </citation>
    <scope>NUCLEOTIDE SEQUENCE [LARGE SCALE GENOMIC DNA]</scope>
    <source>
        <strain evidence="9 10">CBS 43764</strain>
    </source>
</reference>
<dbReference type="GeneID" id="27309754"/>
<dbReference type="OrthoDB" id="567788at2759"/>
<dbReference type="EMBL" id="KN847532">
    <property type="protein sequence ID" value="KIW07866.1"/>
    <property type="molecule type" value="Genomic_DNA"/>
</dbReference>
<evidence type="ECO:0000313" key="9">
    <source>
        <dbReference type="EMBL" id="KIW07866.1"/>
    </source>
</evidence>
<sequence length="364" mass="39294">MSADLDLPPPISEQPQATAAAAADDAAAAAAAAVPESSVAEQVDGSSASNGNLADTLVNTAKQAMDTVGNHPVTQSAKDTVVNGPVGQSVQKETAKTSSEFKDLAAARQTPDTPAATGQPLTHYHSMFYRLLSWKNPRATTITFLATVAFIFAARYLNVIRYTFKALYLVLGVTAASEVAGRLVLGEGIATKLRPKKYFVIPKESLERLLDDVEQLINFFVIEFQRVVFAENIWATFLAFISSFISYWLIKWLPLWGLALIFDVFLFIGPLIYIKNQAIIDQHLSHAKEVASAQASQVREIAAQHTGRATESLKGYTSEYTKKAQEMIGQARGKASGVQASDLPNAPKDEPVAKASEPEPVPAL</sequence>
<protein>
    <recommendedName>
        <fullName evidence="6">Reticulon-like protein</fullName>
    </recommendedName>
</protein>
<feature type="region of interest" description="Disordered" evidence="7">
    <location>
        <begin position="328"/>
        <end position="364"/>
    </location>
</feature>
<comment type="subcellular location">
    <subcellularLocation>
        <location evidence="1 6">Endoplasmic reticulum membrane</location>
        <topology evidence="1 6">Multi-pass membrane protein</topology>
    </subcellularLocation>
</comment>
<dbReference type="GO" id="GO:0005789">
    <property type="term" value="C:endoplasmic reticulum membrane"/>
    <property type="evidence" value="ECO:0007669"/>
    <property type="project" value="UniProtKB-SubCell"/>
</dbReference>
<feature type="region of interest" description="Disordered" evidence="7">
    <location>
        <begin position="32"/>
        <end position="51"/>
    </location>
</feature>
<dbReference type="VEuPathDB" id="FungiDB:PV09_01781"/>
<evidence type="ECO:0000313" key="10">
    <source>
        <dbReference type="Proteomes" id="UP000053259"/>
    </source>
</evidence>
<evidence type="ECO:0000256" key="1">
    <source>
        <dbReference type="ARBA" id="ARBA00004477"/>
    </source>
</evidence>
<evidence type="ECO:0000259" key="8">
    <source>
        <dbReference type="PROSITE" id="PS50845"/>
    </source>
</evidence>
<dbReference type="RefSeq" id="XP_016217735.1">
    <property type="nucleotide sequence ID" value="XM_016354723.1"/>
</dbReference>
<keyword evidence="10" id="KW-1185">Reference proteome</keyword>
<evidence type="ECO:0000256" key="4">
    <source>
        <dbReference type="ARBA" id="ARBA00022989"/>
    </source>
</evidence>
<feature type="transmembrane region" description="Helical" evidence="6">
    <location>
        <begin position="139"/>
        <end position="160"/>
    </location>
</feature>